<evidence type="ECO:0000313" key="1">
    <source>
        <dbReference type="EMBL" id="GAI27119.1"/>
    </source>
</evidence>
<organism evidence="1">
    <name type="scientific">marine sediment metagenome</name>
    <dbReference type="NCBI Taxonomy" id="412755"/>
    <lineage>
        <taxon>unclassified sequences</taxon>
        <taxon>metagenomes</taxon>
        <taxon>ecological metagenomes</taxon>
    </lineage>
</organism>
<sequence>MIYPNILEIDLNTQTSEFYEDTEIFDKYLGGIGVAIELFRQKIKSGIDLCFLSYSFN</sequence>
<dbReference type="EMBL" id="BARV01016443">
    <property type="protein sequence ID" value="GAI27119.1"/>
    <property type="molecule type" value="Genomic_DNA"/>
</dbReference>
<accession>X1P866</accession>
<protein>
    <recommendedName>
        <fullName evidence="2">Aldehyde ferredoxin oxidoreductase N-terminal domain-containing protein</fullName>
    </recommendedName>
</protein>
<comment type="caution">
    <text evidence="1">The sequence shown here is derived from an EMBL/GenBank/DDBJ whole genome shotgun (WGS) entry which is preliminary data.</text>
</comment>
<proteinExistence type="predicted"/>
<gene>
    <name evidence="1" type="ORF">S06H3_28217</name>
</gene>
<evidence type="ECO:0008006" key="2">
    <source>
        <dbReference type="Google" id="ProtNLM"/>
    </source>
</evidence>
<name>X1P866_9ZZZZ</name>
<dbReference type="AlphaFoldDB" id="X1P866"/>
<reference evidence="1" key="1">
    <citation type="journal article" date="2014" name="Front. Microbiol.">
        <title>High frequency of phylogenetically diverse reductive dehalogenase-homologous genes in deep subseafloor sedimentary metagenomes.</title>
        <authorList>
            <person name="Kawai M."/>
            <person name="Futagami T."/>
            <person name="Toyoda A."/>
            <person name="Takaki Y."/>
            <person name="Nishi S."/>
            <person name="Hori S."/>
            <person name="Arai W."/>
            <person name="Tsubouchi T."/>
            <person name="Morono Y."/>
            <person name="Uchiyama I."/>
            <person name="Ito T."/>
            <person name="Fujiyama A."/>
            <person name="Inagaki F."/>
            <person name="Takami H."/>
        </authorList>
    </citation>
    <scope>NUCLEOTIDE SEQUENCE</scope>
    <source>
        <strain evidence="1">Expedition CK06-06</strain>
    </source>
</reference>